<dbReference type="Pfam" id="PF01979">
    <property type="entry name" value="Amidohydro_1"/>
    <property type="match status" value="1"/>
</dbReference>
<dbReference type="SUPFAM" id="SSF51556">
    <property type="entry name" value="Metallo-dependent hydrolases"/>
    <property type="match status" value="1"/>
</dbReference>
<feature type="domain" description="Amidohydrolase-related" evidence="1">
    <location>
        <begin position="88"/>
        <end position="429"/>
    </location>
</feature>
<dbReference type="InterPro" id="IPR051781">
    <property type="entry name" value="Metallo-dep_Hydrolase"/>
</dbReference>
<dbReference type="Gene3D" id="3.40.50.10910">
    <property type="entry name" value="Amidohydrolase"/>
    <property type="match status" value="1"/>
</dbReference>
<reference evidence="3" key="1">
    <citation type="journal article" date="2019" name="Int. J. Syst. Evol. Microbiol.">
        <title>The Global Catalogue of Microorganisms (GCM) 10K type strain sequencing project: providing services to taxonomists for standard genome sequencing and annotation.</title>
        <authorList>
            <consortium name="The Broad Institute Genomics Platform"/>
            <consortium name="The Broad Institute Genome Sequencing Center for Infectious Disease"/>
            <person name="Wu L."/>
            <person name="Ma J."/>
        </authorList>
    </citation>
    <scope>NUCLEOTIDE SEQUENCE [LARGE SCALE GENOMIC DNA]</scope>
    <source>
        <strain evidence="3">JCM 17925</strain>
    </source>
</reference>
<dbReference type="InterPro" id="IPR006680">
    <property type="entry name" value="Amidohydro-rel"/>
</dbReference>
<dbReference type="EMBL" id="BAABHB010000001">
    <property type="protein sequence ID" value="GAA4396844.1"/>
    <property type="molecule type" value="Genomic_DNA"/>
</dbReference>
<evidence type="ECO:0000313" key="3">
    <source>
        <dbReference type="Proteomes" id="UP001500936"/>
    </source>
</evidence>
<sequence length="467" mass="52461">MAILILVMVVAVAGIILIDRSQTAYLDVDSNPEFAPNAYLIRHVNVVPMTSDTVLMDQMVLIREGVIAGIADTITEAKAEVIDANGGYLSPGLIDMHVHVWDKYELGLYLANGITTVRNLWGHPMHLRMKEAINQEAVIGPLFYTSGPKLTGPEYIGDDNRQLFTPEEAGSKVVEYKERGYDFIKTYNGLTRELFDAIIAKANALDVDIVAHPSANVPYRYHFRPEIVTIEHTEDIVQQPLEYQLDTAKLSEVVDWYAAHPTTAHCPTLVVYHNIYRLLTEADILNAEELNYMNPLIRAVDSKAQYDRWIGTKANDSTLVGRIKNQHDFHLYSIKKLHERGVPIVAGTDAGISITPAGYSLHQELNFYTQAGMSNYEALQTATINPSRTHDFLTNQGSIEVGKVANLILTENNPLEDLDVLKNPELILVRGRRIKRETLDTFKQKARNRNNLLVSALRYAENLVIEK</sequence>
<organism evidence="2 3">
    <name type="scientific">Nibrella viscosa</name>
    <dbReference type="NCBI Taxonomy" id="1084524"/>
    <lineage>
        <taxon>Bacteria</taxon>
        <taxon>Pseudomonadati</taxon>
        <taxon>Bacteroidota</taxon>
        <taxon>Cytophagia</taxon>
        <taxon>Cytophagales</taxon>
        <taxon>Spirosomataceae</taxon>
        <taxon>Nibrella</taxon>
    </lineage>
</organism>
<dbReference type="Gene3D" id="1.20.58.520">
    <property type="entry name" value="Amidohydrolase"/>
    <property type="match status" value="1"/>
</dbReference>
<proteinExistence type="predicted"/>
<comment type="caution">
    <text evidence="2">The sequence shown here is derived from an EMBL/GenBank/DDBJ whole genome shotgun (WGS) entry which is preliminary data.</text>
</comment>
<dbReference type="InterPro" id="IPR032466">
    <property type="entry name" value="Metal_Hydrolase"/>
</dbReference>
<dbReference type="Proteomes" id="UP001500936">
    <property type="component" value="Unassembled WGS sequence"/>
</dbReference>
<accession>A0ABP8JVY4</accession>
<evidence type="ECO:0000259" key="1">
    <source>
        <dbReference type="Pfam" id="PF01979"/>
    </source>
</evidence>
<dbReference type="PANTHER" id="PTHR43135:SF3">
    <property type="entry name" value="ALPHA-D-RIBOSE 1-METHYLPHOSPHONATE 5-TRIPHOSPHATE DIPHOSPHATASE"/>
    <property type="match status" value="1"/>
</dbReference>
<protein>
    <submittedName>
        <fullName evidence="2">Amidohydrolase family protein</fullName>
    </submittedName>
</protein>
<dbReference type="PANTHER" id="PTHR43135">
    <property type="entry name" value="ALPHA-D-RIBOSE 1-METHYLPHOSPHONATE 5-TRIPHOSPHATE DIPHOSPHATASE"/>
    <property type="match status" value="1"/>
</dbReference>
<dbReference type="SUPFAM" id="SSF51338">
    <property type="entry name" value="Composite domain of metallo-dependent hydrolases"/>
    <property type="match status" value="2"/>
</dbReference>
<dbReference type="Gene3D" id="3.30.110.90">
    <property type="entry name" value="Amidohydrolase"/>
    <property type="match status" value="1"/>
</dbReference>
<keyword evidence="3" id="KW-1185">Reference proteome</keyword>
<name>A0ABP8JVY4_9BACT</name>
<gene>
    <name evidence="2" type="ORF">GCM10023187_05440</name>
</gene>
<evidence type="ECO:0000313" key="2">
    <source>
        <dbReference type="EMBL" id="GAA4396844.1"/>
    </source>
</evidence>
<dbReference type="Gene3D" id="2.30.40.10">
    <property type="entry name" value="Urease, subunit C, domain 1"/>
    <property type="match status" value="1"/>
</dbReference>
<dbReference type="InterPro" id="IPR011059">
    <property type="entry name" value="Metal-dep_hydrolase_composite"/>
</dbReference>